<name>A0A9Q9DDE6_ENSAD</name>
<reference evidence="2" key="1">
    <citation type="submission" date="2022-06" db="EMBL/GenBank/DDBJ databases">
        <title>Physiological and biochemical characterization and genomic elucidation of a strain of the genus Ensifer adhaerens M8 that combines arsenic oxidation and chromium reduction.</title>
        <authorList>
            <person name="Li X."/>
            <person name="Yu c."/>
        </authorList>
    </citation>
    <scope>NUCLEOTIDE SEQUENCE</scope>
    <source>
        <strain evidence="2">M8</strain>
        <plasmid evidence="2">pB</plasmid>
    </source>
</reference>
<organism evidence="2 3">
    <name type="scientific">Ensifer adhaerens</name>
    <name type="common">Sinorhizobium morelense</name>
    <dbReference type="NCBI Taxonomy" id="106592"/>
    <lineage>
        <taxon>Bacteria</taxon>
        <taxon>Pseudomonadati</taxon>
        <taxon>Pseudomonadota</taxon>
        <taxon>Alphaproteobacteria</taxon>
        <taxon>Hyphomicrobiales</taxon>
        <taxon>Rhizobiaceae</taxon>
        <taxon>Sinorhizobium/Ensifer group</taxon>
        <taxon>Ensifer</taxon>
    </lineage>
</organism>
<sequence length="82" mass="9197">MPNTGGNSESLANRLTAHGREPTDFPDDSPLGKGDLREPREPVPEFDEPDDEDDLDEIEEIELESIFDPDRYDPDDDFPPPG</sequence>
<feature type="compositionally biased region" description="Acidic residues" evidence="1">
    <location>
        <begin position="44"/>
        <end position="82"/>
    </location>
</feature>
<feature type="region of interest" description="Disordered" evidence="1">
    <location>
        <begin position="1"/>
        <end position="82"/>
    </location>
</feature>
<dbReference type="RefSeq" id="WP_060521197.1">
    <property type="nucleotide sequence ID" value="NZ_CAXURO020000003.1"/>
</dbReference>
<evidence type="ECO:0000256" key="1">
    <source>
        <dbReference type="SAM" id="MobiDB-lite"/>
    </source>
</evidence>
<dbReference type="Proteomes" id="UP001055460">
    <property type="component" value="Plasmid pB"/>
</dbReference>
<evidence type="ECO:0000313" key="2">
    <source>
        <dbReference type="EMBL" id="USJ27206.1"/>
    </source>
</evidence>
<protein>
    <submittedName>
        <fullName evidence="2">Uncharacterized protein</fullName>
    </submittedName>
</protein>
<evidence type="ECO:0000313" key="3">
    <source>
        <dbReference type="Proteomes" id="UP001055460"/>
    </source>
</evidence>
<gene>
    <name evidence="2" type="ORF">NE863_32470</name>
</gene>
<dbReference type="EMBL" id="CP098809">
    <property type="protein sequence ID" value="USJ27206.1"/>
    <property type="molecule type" value="Genomic_DNA"/>
</dbReference>
<keyword evidence="2" id="KW-0614">Plasmid</keyword>
<accession>A0A9Q9DDE6</accession>
<feature type="compositionally biased region" description="Basic and acidic residues" evidence="1">
    <location>
        <begin position="34"/>
        <end position="43"/>
    </location>
</feature>
<geneLocation type="plasmid" evidence="2 3">
    <name>pB</name>
</geneLocation>
<proteinExistence type="predicted"/>
<feature type="compositionally biased region" description="Polar residues" evidence="1">
    <location>
        <begin position="1"/>
        <end position="13"/>
    </location>
</feature>
<dbReference type="OrthoDB" id="9991997at2"/>
<dbReference type="AlphaFoldDB" id="A0A9Q9DDE6"/>